<dbReference type="PANTHER" id="PTHR33567">
    <property type="entry name" value="CHROMATE ION TRANSPORTER (EUROFUNG)"/>
    <property type="match status" value="1"/>
</dbReference>
<dbReference type="EMBL" id="OOEF01000062">
    <property type="protein sequence ID" value="SPK70668.1"/>
    <property type="molecule type" value="Genomic_DNA"/>
</dbReference>
<keyword evidence="6 7" id="KW-0472">Membrane</keyword>
<dbReference type="PANTHER" id="PTHR33567:SF3">
    <property type="entry name" value="CHROMATE ION TRANSPORTER (EUROFUNG)"/>
    <property type="match status" value="1"/>
</dbReference>
<comment type="similarity">
    <text evidence="2">Belongs to the chromate ion transporter (CHR) (TC 2.A.51) family.</text>
</comment>
<dbReference type="InterPro" id="IPR003370">
    <property type="entry name" value="Chromate_transpt"/>
</dbReference>
<dbReference type="NCBIfam" id="TIGR00937">
    <property type="entry name" value="2A51"/>
    <property type="match status" value="1"/>
</dbReference>
<dbReference type="Proteomes" id="UP000255505">
    <property type="component" value="Plasmid II"/>
</dbReference>
<dbReference type="PIRSF" id="PIRSF004810">
    <property type="entry name" value="ChrA"/>
    <property type="match status" value="1"/>
</dbReference>
<dbReference type="Pfam" id="PF02417">
    <property type="entry name" value="Chromate_transp"/>
    <property type="match status" value="2"/>
</dbReference>
<proteinExistence type="inferred from homology"/>
<comment type="subcellular location">
    <subcellularLocation>
        <location evidence="1">Cell membrane</location>
        <topology evidence="1">Multi-pass membrane protein</topology>
    </subcellularLocation>
</comment>
<feature type="transmembrane region" description="Helical" evidence="7">
    <location>
        <begin position="381"/>
        <end position="400"/>
    </location>
</feature>
<keyword evidence="9" id="KW-0614">Plasmid</keyword>
<feature type="transmembrane region" description="Helical" evidence="7">
    <location>
        <begin position="59"/>
        <end position="83"/>
    </location>
</feature>
<dbReference type="GO" id="GO:0015109">
    <property type="term" value="F:chromate transmembrane transporter activity"/>
    <property type="evidence" value="ECO:0007669"/>
    <property type="project" value="InterPro"/>
</dbReference>
<gene>
    <name evidence="9" type="ORF">CT19425_MP80084</name>
    <name evidence="8" type="ORF">CT19425_U650003</name>
</gene>
<feature type="transmembrane region" description="Helical" evidence="7">
    <location>
        <begin position="314"/>
        <end position="338"/>
    </location>
</feature>
<keyword evidence="5 7" id="KW-1133">Transmembrane helix</keyword>
<feature type="transmembrane region" description="Helical" evidence="7">
    <location>
        <begin position="249"/>
        <end position="268"/>
    </location>
</feature>
<dbReference type="GO" id="GO:0005886">
    <property type="term" value="C:plasma membrane"/>
    <property type="evidence" value="ECO:0007669"/>
    <property type="project" value="UniProtKB-SubCell"/>
</dbReference>
<evidence type="ECO:0000256" key="2">
    <source>
        <dbReference type="ARBA" id="ARBA00005262"/>
    </source>
</evidence>
<dbReference type="AlphaFoldDB" id="A0A375I984"/>
<name>A0A375I984_9BURK</name>
<feature type="transmembrane region" description="Helical" evidence="7">
    <location>
        <begin position="431"/>
        <end position="447"/>
    </location>
</feature>
<accession>A0A375I984</accession>
<evidence type="ECO:0000256" key="1">
    <source>
        <dbReference type="ARBA" id="ARBA00004651"/>
    </source>
</evidence>
<evidence type="ECO:0000313" key="10">
    <source>
        <dbReference type="Proteomes" id="UP000255505"/>
    </source>
</evidence>
<dbReference type="EMBL" id="LT991977">
    <property type="protein sequence ID" value="SPK76455.1"/>
    <property type="molecule type" value="Genomic_DNA"/>
</dbReference>
<keyword evidence="4 7" id="KW-0812">Transmembrane</keyword>
<evidence type="ECO:0000256" key="5">
    <source>
        <dbReference type="ARBA" id="ARBA00022989"/>
    </source>
</evidence>
<organism evidence="8 10">
    <name type="scientific">Cupriavidus taiwanensis</name>
    <dbReference type="NCBI Taxonomy" id="164546"/>
    <lineage>
        <taxon>Bacteria</taxon>
        <taxon>Pseudomonadati</taxon>
        <taxon>Pseudomonadota</taxon>
        <taxon>Betaproteobacteria</taxon>
        <taxon>Burkholderiales</taxon>
        <taxon>Burkholderiaceae</taxon>
        <taxon>Cupriavidus</taxon>
    </lineage>
</organism>
<evidence type="ECO:0000256" key="6">
    <source>
        <dbReference type="ARBA" id="ARBA00023136"/>
    </source>
</evidence>
<feature type="transmembrane region" description="Helical" evidence="7">
    <location>
        <begin position="344"/>
        <end position="369"/>
    </location>
</feature>
<protein>
    <submittedName>
        <fullName evidence="8">Putative chromate transporter</fullName>
    </submittedName>
</protein>
<evidence type="ECO:0000313" key="9">
    <source>
        <dbReference type="EMBL" id="SPK76455.1"/>
    </source>
</evidence>
<geneLocation type="plasmid" evidence="9">
    <name>II</name>
</geneLocation>
<evidence type="ECO:0000313" key="8">
    <source>
        <dbReference type="EMBL" id="SPK70668.1"/>
    </source>
</evidence>
<feature type="transmembrane region" description="Helical" evidence="7">
    <location>
        <begin position="187"/>
        <end position="205"/>
    </location>
</feature>
<feature type="transmembrane region" description="Helical" evidence="7">
    <location>
        <begin position="159"/>
        <end position="180"/>
    </location>
</feature>
<reference evidence="8 10" key="1">
    <citation type="submission" date="2018-01" db="EMBL/GenBank/DDBJ databases">
        <authorList>
            <person name="Gaut B.S."/>
            <person name="Morton B.R."/>
            <person name="Clegg M.T."/>
            <person name="Duvall M.R."/>
        </authorList>
    </citation>
    <scope>NUCLEOTIDE SEQUENCE [LARGE SCALE GENOMIC DNA]</scope>
    <source>
        <strain evidence="8">Cupriavidus taiwanensis LMG 19425</strain>
        <plasmid evidence="10">Plasmid ii</plasmid>
    </source>
</reference>
<feature type="transmembrane region" description="Helical" evidence="7">
    <location>
        <begin position="280"/>
        <end position="302"/>
    </location>
</feature>
<feature type="transmembrane region" description="Helical" evidence="7">
    <location>
        <begin position="211"/>
        <end position="228"/>
    </location>
</feature>
<evidence type="ECO:0000256" key="7">
    <source>
        <dbReference type="SAM" id="Phobius"/>
    </source>
</evidence>
<sequence length="448" mass="46012">MRRIGSPFSVRTCCGLRFAATSAGKIGQNLRCPPHPLLVRPMATLPSPSDDTRGPDGPLAVFLIFLRLGLTSFGGPVAHLAYFREELVRRRGWLSEAAYADVVALCQCLPGPASSQTGIALGLARAGHGGALAAWLGFTLPSALAMIVFALGVTRYGMAAVPGALHGLKLVAVAVVAQAVWGMARTLCVGPVRIAIMLVAAGTVLAWPGPWAQVALMAAAAVAGMVLLRPALAGAHEPLRLPVTHRGGVLALALFAALLAGLPLLAQWAADPAVRVFDAFFRAGALVFGGGHVVLPLLDAAVVGPGWVGKEAFLAGYGAAQAMPGPLFSFAAFLGAAMQKPPTGLAGGLLCTLAIFLPGALLVLGALPFWESLRRNQRAQAALAGINAGVVGLLLAALWHPVWTSAVQGPLDIVLVALALVALMRWKLPPWLVVVASGVAGWAVAALL</sequence>
<evidence type="ECO:0000256" key="4">
    <source>
        <dbReference type="ARBA" id="ARBA00022692"/>
    </source>
</evidence>
<keyword evidence="3" id="KW-1003">Cell membrane</keyword>
<dbReference type="Proteomes" id="UP000255505">
    <property type="component" value="Unassembled WGS sequence"/>
</dbReference>
<feature type="transmembrane region" description="Helical" evidence="7">
    <location>
        <begin position="132"/>
        <end position="153"/>
    </location>
</feature>
<dbReference type="InterPro" id="IPR014047">
    <property type="entry name" value="Chr_Tranpt_l_chain"/>
</dbReference>
<evidence type="ECO:0000256" key="3">
    <source>
        <dbReference type="ARBA" id="ARBA00022475"/>
    </source>
</evidence>